<feature type="region of interest" description="Disordered" evidence="1">
    <location>
        <begin position="87"/>
        <end position="128"/>
    </location>
</feature>
<dbReference type="Proteomes" id="UP000016929">
    <property type="component" value="Unassembled WGS sequence"/>
</dbReference>
<feature type="compositionally biased region" description="Basic residues" evidence="1">
    <location>
        <begin position="101"/>
        <end position="113"/>
    </location>
</feature>
<keyword evidence="3" id="KW-1185">Reference proteome</keyword>
<dbReference type="EMBL" id="KB726554">
    <property type="protein sequence ID" value="EMT68561.1"/>
    <property type="molecule type" value="Genomic_DNA"/>
</dbReference>
<sequence length="257" mass="28210">MDRLANQSGQKSWKLLKYETEIVTNKYTKSHIDLLVEEASPHSPPCVPPQPQSAIDLALAFTPNEIQDGGQTPGPFEDMRRRMTGLAASGTPLSPSGPKGISKRKKKEKKRRWVWTIGQEDDGDDENIGGSIAALRAEAAKAKDVEEIKTPVTAIKAPLITFLTAPTPNTDNFESLNGILKENNDVEMSDTSSCLTVPERPQHMTGEMDLDIKTPIARQDEESQVILMLPENTLSRLGSSPGLKRDSPVPPDMLRTD</sequence>
<feature type="region of interest" description="Disordered" evidence="1">
    <location>
        <begin position="231"/>
        <end position="257"/>
    </location>
</feature>
<protein>
    <submittedName>
        <fullName evidence="2">Uncharacterized protein</fullName>
    </submittedName>
</protein>
<dbReference type="AlphaFoldDB" id="N1RT48"/>
<reference evidence="3" key="2">
    <citation type="journal article" date="2014" name="PLoS ONE">
        <title>Genome and Transcriptome Analysis of the Fungal Pathogen Fusarium oxysporum f. sp. cubense Causing Banana Vascular Wilt Disease.</title>
        <authorList>
            <person name="Guo L."/>
            <person name="Han L."/>
            <person name="Yang L."/>
            <person name="Zeng H."/>
            <person name="Fan D."/>
            <person name="Zhu Y."/>
            <person name="Feng Y."/>
            <person name="Wang G."/>
            <person name="Peng C."/>
            <person name="Jiang X."/>
            <person name="Zhou D."/>
            <person name="Ni P."/>
            <person name="Liang C."/>
            <person name="Liu L."/>
            <person name="Wang J."/>
            <person name="Mao C."/>
            <person name="Fang X."/>
            <person name="Peng M."/>
            <person name="Huang J."/>
        </authorList>
    </citation>
    <scope>NUCLEOTIDE SEQUENCE [LARGE SCALE GENOMIC DNA]</scope>
    <source>
        <strain evidence="3">race 4</strain>
    </source>
</reference>
<proteinExistence type="predicted"/>
<accession>N1RT48</accession>
<evidence type="ECO:0000313" key="2">
    <source>
        <dbReference type="EMBL" id="EMT68561.1"/>
    </source>
</evidence>
<evidence type="ECO:0000313" key="3">
    <source>
        <dbReference type="Proteomes" id="UP000016929"/>
    </source>
</evidence>
<evidence type="ECO:0000256" key="1">
    <source>
        <dbReference type="SAM" id="MobiDB-lite"/>
    </source>
</evidence>
<gene>
    <name evidence="2" type="ORF">FOC4_g10012978</name>
</gene>
<dbReference type="HOGENOM" id="CLU_1066282_0_0_1"/>
<dbReference type="OrthoDB" id="5206740at2759"/>
<reference evidence="3" key="1">
    <citation type="submission" date="2012-09" db="EMBL/GenBank/DDBJ databases">
        <title>Genome sequencing and comparative transcriptomics of race 1 and race 4 of banana pathogen: Fusarium oxysporum f. sp. cubense.</title>
        <authorList>
            <person name="Fang X."/>
            <person name="Huang J."/>
        </authorList>
    </citation>
    <scope>NUCLEOTIDE SEQUENCE [LARGE SCALE GENOMIC DNA]</scope>
    <source>
        <strain evidence="3">race 4</strain>
    </source>
</reference>
<dbReference type="STRING" id="1229665.N1RT48"/>
<organism evidence="2 3">
    <name type="scientific">Fusarium oxysporum f. sp. cubense (strain race 4)</name>
    <name type="common">Panama disease fungus</name>
    <dbReference type="NCBI Taxonomy" id="2502994"/>
    <lineage>
        <taxon>Eukaryota</taxon>
        <taxon>Fungi</taxon>
        <taxon>Dikarya</taxon>
        <taxon>Ascomycota</taxon>
        <taxon>Pezizomycotina</taxon>
        <taxon>Sordariomycetes</taxon>
        <taxon>Hypocreomycetidae</taxon>
        <taxon>Hypocreales</taxon>
        <taxon>Nectriaceae</taxon>
        <taxon>Fusarium</taxon>
        <taxon>Fusarium oxysporum species complex</taxon>
    </lineage>
</organism>
<name>N1RT48_FUSC4</name>